<evidence type="ECO:0000256" key="2">
    <source>
        <dbReference type="ARBA" id="ARBA00022840"/>
    </source>
</evidence>
<dbReference type="InterPro" id="IPR011009">
    <property type="entry name" value="Kinase-like_dom_sf"/>
</dbReference>
<dbReference type="EMBL" id="HBFQ01034823">
    <property type="protein sequence ID" value="CAD8850212.1"/>
    <property type="molecule type" value="Transcribed_RNA"/>
</dbReference>
<feature type="region of interest" description="Disordered" evidence="3">
    <location>
        <begin position="317"/>
        <end position="350"/>
    </location>
</feature>
<evidence type="ECO:0000259" key="5">
    <source>
        <dbReference type="PROSITE" id="PS50011"/>
    </source>
</evidence>
<organism evidence="6">
    <name type="scientific">Noctiluca scintillans</name>
    <name type="common">Sea sparkle</name>
    <name type="synonym">Red tide dinoflagellate</name>
    <dbReference type="NCBI Taxonomy" id="2966"/>
    <lineage>
        <taxon>Eukaryota</taxon>
        <taxon>Sar</taxon>
        <taxon>Alveolata</taxon>
        <taxon>Dinophyceae</taxon>
        <taxon>Noctilucales</taxon>
        <taxon>Noctilucaceae</taxon>
        <taxon>Noctiluca</taxon>
    </lineage>
</organism>
<evidence type="ECO:0000259" key="4">
    <source>
        <dbReference type="PROSITE" id="PS50006"/>
    </source>
</evidence>
<feature type="domain" description="FHA" evidence="4">
    <location>
        <begin position="391"/>
        <end position="448"/>
    </location>
</feature>
<evidence type="ECO:0000256" key="3">
    <source>
        <dbReference type="SAM" id="MobiDB-lite"/>
    </source>
</evidence>
<protein>
    <submittedName>
        <fullName evidence="6">Uncharacterized protein</fullName>
    </submittedName>
</protein>
<dbReference type="SMART" id="SM00220">
    <property type="entry name" value="S_TKc"/>
    <property type="match status" value="1"/>
</dbReference>
<dbReference type="GO" id="GO:0004672">
    <property type="term" value="F:protein kinase activity"/>
    <property type="evidence" value="ECO:0007669"/>
    <property type="project" value="InterPro"/>
</dbReference>
<dbReference type="InterPro" id="IPR000253">
    <property type="entry name" value="FHA_dom"/>
</dbReference>
<dbReference type="GO" id="GO:0005524">
    <property type="term" value="F:ATP binding"/>
    <property type="evidence" value="ECO:0007669"/>
    <property type="project" value="UniProtKB-KW"/>
</dbReference>
<gene>
    <name evidence="6" type="ORF">NSCI0253_LOCUS24562</name>
</gene>
<keyword evidence="1" id="KW-0547">Nucleotide-binding</keyword>
<feature type="compositionally biased region" description="Low complexity" evidence="3">
    <location>
        <begin position="496"/>
        <end position="529"/>
    </location>
</feature>
<feature type="region of interest" description="Disordered" evidence="3">
    <location>
        <begin position="490"/>
        <end position="529"/>
    </location>
</feature>
<dbReference type="AlphaFoldDB" id="A0A7S1F8G0"/>
<dbReference type="InterPro" id="IPR000719">
    <property type="entry name" value="Prot_kinase_dom"/>
</dbReference>
<dbReference type="Gene3D" id="3.30.200.20">
    <property type="entry name" value="Phosphorylase Kinase, domain 1"/>
    <property type="match status" value="1"/>
</dbReference>
<dbReference type="PROSITE" id="PS50011">
    <property type="entry name" value="PROTEIN_KINASE_DOM"/>
    <property type="match status" value="1"/>
</dbReference>
<dbReference type="PANTHER" id="PTHR47989">
    <property type="entry name" value="OS01G0750732 PROTEIN"/>
    <property type="match status" value="1"/>
</dbReference>
<dbReference type="PANTHER" id="PTHR47989:SF11">
    <property type="entry name" value="PROTEIN KINASE DOMAIN-CONTAINING PROTEIN"/>
    <property type="match status" value="1"/>
</dbReference>
<dbReference type="PROSITE" id="PS50006">
    <property type="entry name" value="FHA_DOMAIN"/>
    <property type="match status" value="1"/>
</dbReference>
<sequence>MGQDLSSNGLKRTDTRAPDDLGGLSLEYSFETLQAATDGFHDRRRLGSGAAGAVYRGCLRGGSDVAVKALFNAGPMDGFEEEVRTLSRFRHPNLVTLMGWGQHEAAKYLVYELLPGGDVIGRLLKCKRGETGFDWQQRARVGTDAACGLSYMMNCEPKAFHRDIKPANILLDANGTAKMADFGLAGTAQETSPGRLTVEQVAGTPGYACPVYMQTKCVSEKSEVYSFGVVLLELLLNERPAISIHGGKIAYPLRQIVDPGREGALGRALDRLDAAANWPVNTASEVASLAIQCVNGPEGRPLFDTIVPVLRNLCKSRPPGGSSSPLGPAVGQRMSAPAVHSRPPAPASPEQRALAEVVLECIHAEGVDLASLPPEQKSIGIAVGSSRHISHVLGRQHQGDFFERLVPKRELLTCVSRSHVELSWEAPSTTVSLKVISPNGLIVDDSMVTDGCSATVDFGMRLGFRMRGAKESFLELQALLRSRAMVASGGSHPAVRSATRTSSRSSLPAQSRQSQSTGTGSKSIASQSSGSSTAQLECFHASGTDLSRVGWHDRVIALRLDRDTEIGRQHQQGFFENLLNSEPQWMNFVSRSHCTARLARAQGDGPVKLEDLREASASSMVLKIENHSNNIIFVDDKAVPKGDVATLHYGSRLEFAAAPAGKDVRRFLRFELRPAPKKSEC</sequence>
<dbReference type="SUPFAM" id="SSF49879">
    <property type="entry name" value="SMAD/FHA domain"/>
    <property type="match status" value="2"/>
</dbReference>
<keyword evidence="2" id="KW-0067">ATP-binding</keyword>
<reference evidence="6" key="1">
    <citation type="submission" date="2021-01" db="EMBL/GenBank/DDBJ databases">
        <authorList>
            <person name="Corre E."/>
            <person name="Pelletier E."/>
            <person name="Niang G."/>
            <person name="Scheremetjew M."/>
            <person name="Finn R."/>
            <person name="Kale V."/>
            <person name="Holt S."/>
            <person name="Cochrane G."/>
            <person name="Meng A."/>
            <person name="Brown T."/>
            <person name="Cohen L."/>
        </authorList>
    </citation>
    <scope>NUCLEOTIDE SEQUENCE</scope>
</reference>
<evidence type="ECO:0000313" key="6">
    <source>
        <dbReference type="EMBL" id="CAD8850212.1"/>
    </source>
</evidence>
<feature type="compositionally biased region" description="Low complexity" evidence="3">
    <location>
        <begin position="317"/>
        <end position="331"/>
    </location>
</feature>
<dbReference type="InterPro" id="IPR008984">
    <property type="entry name" value="SMAD_FHA_dom_sf"/>
</dbReference>
<name>A0A7S1F8G0_NOCSC</name>
<feature type="domain" description="Protein kinase" evidence="5">
    <location>
        <begin position="40"/>
        <end position="310"/>
    </location>
</feature>
<evidence type="ECO:0000256" key="1">
    <source>
        <dbReference type="ARBA" id="ARBA00022741"/>
    </source>
</evidence>
<dbReference type="SUPFAM" id="SSF56112">
    <property type="entry name" value="Protein kinase-like (PK-like)"/>
    <property type="match status" value="1"/>
</dbReference>
<dbReference type="Gene3D" id="1.10.510.10">
    <property type="entry name" value="Transferase(Phosphotransferase) domain 1"/>
    <property type="match status" value="1"/>
</dbReference>
<proteinExistence type="predicted"/>
<accession>A0A7S1F8G0</accession>
<dbReference type="Pfam" id="PF00069">
    <property type="entry name" value="Pkinase"/>
    <property type="match status" value="1"/>
</dbReference>